<keyword evidence="3" id="KW-1185">Reference proteome</keyword>
<organism evidence="2 3">
    <name type="scientific">Flemingia macrophylla</name>
    <dbReference type="NCBI Taxonomy" id="520843"/>
    <lineage>
        <taxon>Eukaryota</taxon>
        <taxon>Viridiplantae</taxon>
        <taxon>Streptophyta</taxon>
        <taxon>Embryophyta</taxon>
        <taxon>Tracheophyta</taxon>
        <taxon>Spermatophyta</taxon>
        <taxon>Magnoliopsida</taxon>
        <taxon>eudicotyledons</taxon>
        <taxon>Gunneridae</taxon>
        <taxon>Pentapetalae</taxon>
        <taxon>rosids</taxon>
        <taxon>fabids</taxon>
        <taxon>Fabales</taxon>
        <taxon>Fabaceae</taxon>
        <taxon>Papilionoideae</taxon>
        <taxon>50 kb inversion clade</taxon>
        <taxon>NPAAA clade</taxon>
        <taxon>indigoferoid/millettioid clade</taxon>
        <taxon>Phaseoleae</taxon>
        <taxon>Flemingia</taxon>
    </lineage>
</organism>
<dbReference type="Proteomes" id="UP001603857">
    <property type="component" value="Unassembled WGS sequence"/>
</dbReference>
<comment type="caution">
    <text evidence="2">The sequence shown here is derived from an EMBL/GenBank/DDBJ whole genome shotgun (WGS) entry which is preliminary data.</text>
</comment>
<gene>
    <name evidence="2" type="ORF">Fmac_002291</name>
</gene>
<evidence type="ECO:0000313" key="3">
    <source>
        <dbReference type="Proteomes" id="UP001603857"/>
    </source>
</evidence>
<dbReference type="AlphaFoldDB" id="A0ABD1NJM4"/>
<accession>A0ABD1NJM4</accession>
<sequence>MELVKILLRLSLGLGSVYSSNRLGNSGVICDGRMEMTKRGLVSFNFSSINFANPSLCNGMGL</sequence>
<evidence type="ECO:0000256" key="1">
    <source>
        <dbReference type="SAM" id="SignalP"/>
    </source>
</evidence>
<keyword evidence="1" id="KW-0732">Signal</keyword>
<proteinExistence type="predicted"/>
<name>A0ABD1NJM4_9FABA</name>
<dbReference type="EMBL" id="JBGMDY010000001">
    <property type="protein sequence ID" value="KAL2348291.1"/>
    <property type="molecule type" value="Genomic_DNA"/>
</dbReference>
<protein>
    <submittedName>
        <fullName evidence="2">Uncharacterized protein</fullName>
    </submittedName>
</protein>
<feature type="chain" id="PRO_5044878520" evidence="1">
    <location>
        <begin position="20"/>
        <end position="62"/>
    </location>
</feature>
<reference evidence="2 3" key="1">
    <citation type="submission" date="2024-08" db="EMBL/GenBank/DDBJ databases">
        <title>Insights into the chromosomal genome structure of Flemingia macrophylla.</title>
        <authorList>
            <person name="Ding Y."/>
            <person name="Zhao Y."/>
            <person name="Bi W."/>
            <person name="Wu M."/>
            <person name="Zhao G."/>
            <person name="Gong Y."/>
            <person name="Li W."/>
            <person name="Zhang P."/>
        </authorList>
    </citation>
    <scope>NUCLEOTIDE SEQUENCE [LARGE SCALE GENOMIC DNA]</scope>
    <source>
        <strain evidence="2">DYQJB</strain>
        <tissue evidence="2">Leaf</tissue>
    </source>
</reference>
<evidence type="ECO:0000313" key="2">
    <source>
        <dbReference type="EMBL" id="KAL2348291.1"/>
    </source>
</evidence>
<feature type="signal peptide" evidence="1">
    <location>
        <begin position="1"/>
        <end position="19"/>
    </location>
</feature>